<feature type="transmembrane region" description="Helical" evidence="2">
    <location>
        <begin position="408"/>
        <end position="426"/>
    </location>
</feature>
<feature type="transmembrane region" description="Helical" evidence="2">
    <location>
        <begin position="343"/>
        <end position="363"/>
    </location>
</feature>
<feature type="transmembrane region" description="Helical" evidence="2">
    <location>
        <begin position="375"/>
        <end position="396"/>
    </location>
</feature>
<feature type="transmembrane region" description="Helical" evidence="2">
    <location>
        <begin position="196"/>
        <end position="218"/>
    </location>
</feature>
<comment type="caution">
    <text evidence="4">The sequence shown here is derived from an EMBL/GenBank/DDBJ whole genome shotgun (WGS) entry which is preliminary data.</text>
</comment>
<accession>A0AAU9XBS2</accession>
<protein>
    <recommendedName>
        <fullName evidence="6">Chitin synthase export chaperone</fullName>
    </recommendedName>
</protein>
<dbReference type="Proteomes" id="UP001159428">
    <property type="component" value="Unassembled WGS sequence"/>
</dbReference>
<sequence length="472" mass="52744">MAFLRFDLKFLVLIQVVIMHLFPKHMSQATATNNCTSAVSPTDACNKITYEQVYNILAKSENSFNIESALYPPKRPSSVRVFVNVYGPNKTESSTPAAKYTWSISCLYAALPAKVLEFWSLWSIMVTSRTQELNITISLSCCDVTKGKLKKHIEDALAALQDLAVRPARRDPQLNSAECITEGDQPSISSVTEHSWRIKLILILSFLFSIVFGPLLAFTTTRKQDELGKKDNNRKNTIDFLCAFLFVIITVLIIPRYVTVHTSSSDKKMVPYYMFLIIELIQPVIVLAGAIVFLVTWVKCGGSDQNNYSVKVKSLLFIICANLATHHFCWLLVGIMLNPIWGLVVLLVLCLFIGISTFAFYTYMSSNDASKCQSFSSCFAGFLAVCGLIVIVILAGQSYNGRQTADEALKEAVMYLISIFFSWLYWKRWVNKSKKSADCKSGPVSAPNSSQENGHVPEHSGTEMETLVQQDV</sequence>
<feature type="transmembrane region" description="Helical" evidence="2">
    <location>
        <begin position="238"/>
        <end position="258"/>
    </location>
</feature>
<keyword evidence="2" id="KW-0812">Transmembrane</keyword>
<feature type="signal peptide" evidence="3">
    <location>
        <begin position="1"/>
        <end position="19"/>
    </location>
</feature>
<keyword evidence="5" id="KW-1185">Reference proteome</keyword>
<evidence type="ECO:0000313" key="5">
    <source>
        <dbReference type="Proteomes" id="UP001159428"/>
    </source>
</evidence>
<evidence type="ECO:0000256" key="2">
    <source>
        <dbReference type="SAM" id="Phobius"/>
    </source>
</evidence>
<feature type="transmembrane region" description="Helical" evidence="2">
    <location>
        <begin position="315"/>
        <end position="337"/>
    </location>
</feature>
<dbReference type="AlphaFoldDB" id="A0AAU9XBS2"/>
<proteinExistence type="predicted"/>
<evidence type="ECO:0000256" key="1">
    <source>
        <dbReference type="SAM" id="MobiDB-lite"/>
    </source>
</evidence>
<keyword evidence="2" id="KW-0472">Membrane</keyword>
<feature type="chain" id="PRO_5043964715" description="Chitin synthase export chaperone" evidence="3">
    <location>
        <begin position="20"/>
        <end position="472"/>
    </location>
</feature>
<reference evidence="4 5" key="1">
    <citation type="submission" date="2022-05" db="EMBL/GenBank/DDBJ databases">
        <authorList>
            <consortium name="Genoscope - CEA"/>
            <person name="William W."/>
        </authorList>
    </citation>
    <scope>NUCLEOTIDE SEQUENCE [LARGE SCALE GENOMIC DNA]</scope>
</reference>
<evidence type="ECO:0000313" key="4">
    <source>
        <dbReference type="EMBL" id="CAH3142850.1"/>
    </source>
</evidence>
<evidence type="ECO:0008006" key="6">
    <source>
        <dbReference type="Google" id="ProtNLM"/>
    </source>
</evidence>
<evidence type="ECO:0000256" key="3">
    <source>
        <dbReference type="SAM" id="SignalP"/>
    </source>
</evidence>
<feature type="transmembrane region" description="Helical" evidence="2">
    <location>
        <begin position="270"/>
        <end position="295"/>
    </location>
</feature>
<feature type="region of interest" description="Disordered" evidence="1">
    <location>
        <begin position="436"/>
        <end position="472"/>
    </location>
</feature>
<keyword evidence="2" id="KW-1133">Transmembrane helix</keyword>
<organism evidence="4 5">
    <name type="scientific">Pocillopora meandrina</name>
    <dbReference type="NCBI Taxonomy" id="46732"/>
    <lineage>
        <taxon>Eukaryota</taxon>
        <taxon>Metazoa</taxon>
        <taxon>Cnidaria</taxon>
        <taxon>Anthozoa</taxon>
        <taxon>Hexacorallia</taxon>
        <taxon>Scleractinia</taxon>
        <taxon>Astrocoeniina</taxon>
        <taxon>Pocilloporidae</taxon>
        <taxon>Pocillopora</taxon>
    </lineage>
</organism>
<gene>
    <name evidence="4" type="ORF">PMEA_00020289</name>
</gene>
<keyword evidence="3" id="KW-0732">Signal</keyword>
<dbReference type="EMBL" id="CALNXJ010000037">
    <property type="protein sequence ID" value="CAH3142850.1"/>
    <property type="molecule type" value="Genomic_DNA"/>
</dbReference>
<name>A0AAU9XBS2_9CNID</name>